<dbReference type="Pfam" id="PF18480">
    <property type="entry name" value="DUF5615"/>
    <property type="match status" value="1"/>
</dbReference>
<feature type="domain" description="DUF5615" evidence="1">
    <location>
        <begin position="1"/>
        <end position="109"/>
    </location>
</feature>
<sequence>MKILLDMNLSPAWVPLLVEAGFDAVHWIDVGAVDALDTELFGWARSQNAIVFTHDLDFGTLLALTNAESPSVFQIRTHDVSPNVLGLRTIVLLRRFERALSDGALIVADELRERVRLLPLAR</sequence>
<dbReference type="RefSeq" id="WP_064036332.1">
    <property type="nucleotide sequence ID" value="NZ_LUUH01000040.1"/>
</dbReference>
<evidence type="ECO:0000313" key="2">
    <source>
        <dbReference type="EMBL" id="OAI05699.1"/>
    </source>
</evidence>
<protein>
    <recommendedName>
        <fullName evidence="1">DUF5615 domain-containing protein</fullName>
    </recommendedName>
</protein>
<dbReference type="InterPro" id="IPR041049">
    <property type="entry name" value="DUF5615"/>
</dbReference>
<evidence type="ECO:0000259" key="1">
    <source>
        <dbReference type="Pfam" id="PF18480"/>
    </source>
</evidence>
<name>A0A177MLF8_METMH</name>
<proteinExistence type="predicted"/>
<reference evidence="2 3" key="1">
    <citation type="submission" date="2016-03" db="EMBL/GenBank/DDBJ databases">
        <authorList>
            <person name="Ploux O."/>
        </authorList>
    </citation>
    <scope>NUCLEOTIDE SEQUENCE [LARGE SCALE GENOMIC DNA]</scope>
    <source>
        <strain evidence="2 3">R-45371</strain>
    </source>
</reference>
<dbReference type="AlphaFoldDB" id="A0A177MLF8"/>
<dbReference type="EMBL" id="LUUH01000040">
    <property type="protein sequence ID" value="OAI05699.1"/>
    <property type="molecule type" value="Genomic_DNA"/>
</dbReference>
<organism evidence="2 3">
    <name type="scientific">Methylomonas methanica</name>
    <dbReference type="NCBI Taxonomy" id="421"/>
    <lineage>
        <taxon>Bacteria</taxon>
        <taxon>Pseudomonadati</taxon>
        <taxon>Pseudomonadota</taxon>
        <taxon>Gammaproteobacteria</taxon>
        <taxon>Methylococcales</taxon>
        <taxon>Methylococcaceae</taxon>
        <taxon>Methylomonas</taxon>
    </lineage>
</organism>
<comment type="caution">
    <text evidence="2">The sequence shown here is derived from an EMBL/GenBank/DDBJ whole genome shotgun (WGS) entry which is preliminary data.</text>
</comment>
<evidence type="ECO:0000313" key="3">
    <source>
        <dbReference type="Proteomes" id="UP000077763"/>
    </source>
</evidence>
<dbReference type="Proteomes" id="UP000077763">
    <property type="component" value="Unassembled WGS sequence"/>
</dbReference>
<gene>
    <name evidence="2" type="ORF">A1353_11065</name>
</gene>
<accession>A0A177MLF8</accession>